<accession>A0A6A6QJ95</accession>
<dbReference type="OrthoDB" id="10446080at2759"/>
<dbReference type="EMBL" id="MU004194">
    <property type="protein sequence ID" value="KAF2492292.1"/>
    <property type="molecule type" value="Genomic_DNA"/>
</dbReference>
<proteinExistence type="predicted"/>
<name>A0A6A6QJ95_9PEZI</name>
<feature type="region of interest" description="Disordered" evidence="1">
    <location>
        <begin position="28"/>
        <end position="52"/>
    </location>
</feature>
<evidence type="ECO:0000313" key="3">
    <source>
        <dbReference type="Proteomes" id="UP000799750"/>
    </source>
</evidence>
<dbReference type="AlphaFoldDB" id="A0A6A6QJ95"/>
<reference evidence="2" key="1">
    <citation type="journal article" date="2020" name="Stud. Mycol.">
        <title>101 Dothideomycetes genomes: a test case for predicting lifestyles and emergence of pathogens.</title>
        <authorList>
            <person name="Haridas S."/>
            <person name="Albert R."/>
            <person name="Binder M."/>
            <person name="Bloem J."/>
            <person name="Labutti K."/>
            <person name="Salamov A."/>
            <person name="Andreopoulos B."/>
            <person name="Baker S."/>
            <person name="Barry K."/>
            <person name="Bills G."/>
            <person name="Bluhm B."/>
            <person name="Cannon C."/>
            <person name="Castanera R."/>
            <person name="Culley D."/>
            <person name="Daum C."/>
            <person name="Ezra D."/>
            <person name="Gonzalez J."/>
            <person name="Henrissat B."/>
            <person name="Kuo A."/>
            <person name="Liang C."/>
            <person name="Lipzen A."/>
            <person name="Lutzoni F."/>
            <person name="Magnuson J."/>
            <person name="Mondo S."/>
            <person name="Nolan M."/>
            <person name="Ohm R."/>
            <person name="Pangilinan J."/>
            <person name="Park H.-J."/>
            <person name="Ramirez L."/>
            <person name="Alfaro M."/>
            <person name="Sun H."/>
            <person name="Tritt A."/>
            <person name="Yoshinaga Y."/>
            <person name="Zwiers L.-H."/>
            <person name="Turgeon B."/>
            <person name="Goodwin S."/>
            <person name="Spatafora J."/>
            <person name="Crous P."/>
            <person name="Grigoriev I."/>
        </authorList>
    </citation>
    <scope>NUCLEOTIDE SEQUENCE</scope>
    <source>
        <strain evidence="2">CBS 269.34</strain>
    </source>
</reference>
<evidence type="ECO:0000313" key="2">
    <source>
        <dbReference type="EMBL" id="KAF2492292.1"/>
    </source>
</evidence>
<sequence>MLPTTRLIQTATRQDLTPMDRFLNEGETDFRAREPEEIPQDDGSLHTEGLSEEDLPARARPTAMRGPEIVRYVPYKKEIVSFKTPNVIKTHSAIRENLRQQCELNRINCHTLLTVVREDAARTELPGCGDVFYLESVLRTGACMIIFMAPEDSTMVWITWSEHPFPGGENGPVFQYFQKLVDTGELHVSTSYLPGASDHKAVYELANMATMYAKNPNPIARLNGYQDYDVIEYAQQSALVDVITRNTFTQPITVPKSHGFDAYVENFHEEEYPSDRLERILASYGIATSVLEGEDEDDEPYWNQPPPQVRPTIHEGLLVPNWLLRDPETGAFRQDRGHTYARWVGDGWVTLPTPAEVDEATQADEATQTDVPGYEMVQAAVQVGEATQAGIQGDEMVQAGMQVGEATQARVYGDYVVQAGVQIREATQAGAQGDDVVQAGAQGDEATQAGAQVEEDESPDSVEVRVAIPAYITDPPINTLYHYIAPRFDDLGGDYLY</sequence>
<organism evidence="2 3">
    <name type="scientific">Lophium mytilinum</name>
    <dbReference type="NCBI Taxonomy" id="390894"/>
    <lineage>
        <taxon>Eukaryota</taxon>
        <taxon>Fungi</taxon>
        <taxon>Dikarya</taxon>
        <taxon>Ascomycota</taxon>
        <taxon>Pezizomycotina</taxon>
        <taxon>Dothideomycetes</taxon>
        <taxon>Pleosporomycetidae</taxon>
        <taxon>Mytilinidiales</taxon>
        <taxon>Mytilinidiaceae</taxon>
        <taxon>Lophium</taxon>
    </lineage>
</organism>
<evidence type="ECO:0000256" key="1">
    <source>
        <dbReference type="SAM" id="MobiDB-lite"/>
    </source>
</evidence>
<protein>
    <submittedName>
        <fullName evidence="2">Uncharacterized protein</fullName>
    </submittedName>
</protein>
<keyword evidence="3" id="KW-1185">Reference proteome</keyword>
<dbReference type="Proteomes" id="UP000799750">
    <property type="component" value="Unassembled WGS sequence"/>
</dbReference>
<gene>
    <name evidence="2" type="ORF">BU16DRAFT_529638</name>
</gene>